<sequence length="267" mass="28422">MAAVQDQDMARGATSGSTCSGLAENCGRLSRLDEMHAECCERGGIVGDEATLSAAAVGLVIDVWRNGPVEDMHAGRRGPSDAAMFAESTELHSAAVAALASDDRCAGLLGFEDHLLDRSRPWAGTGGRTLSDLGYGFLGQYRRHVKQKINVLISLHRHTCVPDPLQLYLIPSAVTYGDSHKGMPRWPVIVGRIEVLLSDPAHPAWHDGYGHEALRTMPAVVGSVGDLAAALLNRPAGLPLEVLDWLSGHLLYCAGPPWGSAWGSTTE</sequence>
<reference evidence="1 2" key="1">
    <citation type="submission" date="2023-06" db="EMBL/GenBank/DDBJ databases">
        <authorList>
            <person name="Yushchuk O."/>
            <person name="Binda E."/>
            <person name="Ruckert-Reed C."/>
            <person name="Fedorenko V."/>
            <person name="Kalinowski J."/>
            <person name="Marinelli F."/>
        </authorList>
    </citation>
    <scope>NUCLEOTIDE SEQUENCE [LARGE SCALE GENOMIC DNA]</scope>
    <source>
        <strain evidence="1 2">NRRL 3884</strain>
    </source>
</reference>
<keyword evidence="2" id="KW-1185">Reference proteome</keyword>
<gene>
    <name evidence="1" type="ORF">ACTOB_002250</name>
</gene>
<proteinExistence type="predicted"/>
<evidence type="ECO:0000313" key="2">
    <source>
        <dbReference type="Proteomes" id="UP001240150"/>
    </source>
</evidence>
<organism evidence="1 2">
    <name type="scientific">Actinoplanes oblitus</name>
    <dbReference type="NCBI Taxonomy" id="3040509"/>
    <lineage>
        <taxon>Bacteria</taxon>
        <taxon>Bacillati</taxon>
        <taxon>Actinomycetota</taxon>
        <taxon>Actinomycetes</taxon>
        <taxon>Micromonosporales</taxon>
        <taxon>Micromonosporaceae</taxon>
        <taxon>Actinoplanes</taxon>
    </lineage>
</organism>
<name>A0ABY8WL72_9ACTN</name>
<dbReference type="RefSeq" id="WP_284920027.1">
    <property type="nucleotide sequence ID" value="NZ_CP126980.1"/>
</dbReference>
<accession>A0ABY8WL72</accession>
<protein>
    <submittedName>
        <fullName evidence="1">Uncharacterized protein</fullName>
    </submittedName>
</protein>
<dbReference type="EMBL" id="CP126980">
    <property type="protein sequence ID" value="WIM98646.1"/>
    <property type="molecule type" value="Genomic_DNA"/>
</dbReference>
<evidence type="ECO:0000313" key="1">
    <source>
        <dbReference type="EMBL" id="WIM98646.1"/>
    </source>
</evidence>
<dbReference type="Proteomes" id="UP001240150">
    <property type="component" value="Chromosome"/>
</dbReference>